<organism evidence="5 6">
    <name type="scientific">Panicum miliaceum</name>
    <name type="common">Proso millet</name>
    <name type="synonym">Broomcorn millet</name>
    <dbReference type="NCBI Taxonomy" id="4540"/>
    <lineage>
        <taxon>Eukaryota</taxon>
        <taxon>Viridiplantae</taxon>
        <taxon>Streptophyta</taxon>
        <taxon>Embryophyta</taxon>
        <taxon>Tracheophyta</taxon>
        <taxon>Spermatophyta</taxon>
        <taxon>Magnoliopsida</taxon>
        <taxon>Liliopsida</taxon>
        <taxon>Poales</taxon>
        <taxon>Poaceae</taxon>
        <taxon>PACMAD clade</taxon>
        <taxon>Panicoideae</taxon>
        <taxon>Panicodae</taxon>
        <taxon>Paniceae</taxon>
        <taxon>Panicinae</taxon>
        <taxon>Panicum</taxon>
        <taxon>Panicum sect. Panicum</taxon>
    </lineage>
</organism>
<keyword evidence="1" id="KW-0677">Repeat</keyword>
<dbReference type="SMART" id="SM00248">
    <property type="entry name" value="ANK"/>
    <property type="match status" value="11"/>
</dbReference>
<sequence>MTRQRRSQQQMLNRTPAEDPTSDSIAASSFKLQTPPTPSPRLPHPNVAPPRSHPRTDLLDHVSSPLQLSSPTVQATNHLAYVQHHLTLPQDRSRPRSCARDGAARAAAVAAASREEESSPAQRLVEAALLGDAGALEACLQAAADPVAADVPAASRVGVARLRVRSADVALPEEAPGEVLVEARELKTDVSPLFAAAHAGQAGFVRALLEAGADVNQKLFLGYATTAAARAANIDILEMLMLAGATQETCEDALSEASLFGETEAVRILVSSEVLGSEAMAHALVIAASRGFDDIVVILLQNGADVNCMARVLLRSVKPALHEGSYLDSLVQVGSWSWDPVSGEELRVGTCLGEHYNAIWCAVEYYESSGEILKLLLDKAPWLLESPKKGRNLLCHAILCQNPNAVSLLLHCGGNPRFPIMTVGGHVSCPMHLAARLGNAQVLKQLMVHGADVNAKTSTGDTPLMVSARAGHPDCFLELIKFGADLGIVNHEGDTAIMIAERSSFHFSVVDILVRTLNCGAGLISSDMTLFSPLHFFARSGRAEPLLMMLHQSASDLNKLDGSGLPPVMVAAASGHVDIFRILVMAGADITIRNAEGKSLMSIIRQKSSEIRDCFEQILLQASLTNTLTGQTSFGPLHYAARIGDKSSLLQLLKMGYDPNSLDEDDFTPLMHAAASGRLDSCKILVSHGGADYSLVNERNETDVSLVRRSSRSSKATEEWLLDQLSRAHVLAGEELMKHTREGKGSPHQKTVRMTKSGVLTSGTSRRRNVTCKEARFGPSMSFTKNRRSTDRSAQQLIFLVVTVTGREVHFEARCASSVEFWVRGINLIAKESTCSRPDKEAVEQA</sequence>
<dbReference type="PANTHER" id="PTHR24198:SF165">
    <property type="entry name" value="ANKYRIN REPEAT-CONTAINING PROTEIN-RELATED"/>
    <property type="match status" value="1"/>
</dbReference>
<feature type="compositionally biased region" description="Pro residues" evidence="4">
    <location>
        <begin position="35"/>
        <end position="48"/>
    </location>
</feature>
<evidence type="ECO:0000313" key="6">
    <source>
        <dbReference type="Proteomes" id="UP000275267"/>
    </source>
</evidence>
<name>A0A3L6QGU1_PANMI</name>
<proteinExistence type="predicted"/>
<dbReference type="PROSITE" id="PS50088">
    <property type="entry name" value="ANK_REPEAT"/>
    <property type="match status" value="5"/>
</dbReference>
<feature type="repeat" description="ANK" evidence="3">
    <location>
        <begin position="426"/>
        <end position="458"/>
    </location>
</feature>
<keyword evidence="2 3" id="KW-0040">ANK repeat</keyword>
<reference evidence="6" key="1">
    <citation type="journal article" date="2019" name="Nat. Commun.">
        <title>The genome of broomcorn millet.</title>
        <authorList>
            <person name="Zou C."/>
            <person name="Miki D."/>
            <person name="Li D."/>
            <person name="Tang Q."/>
            <person name="Xiao L."/>
            <person name="Rajput S."/>
            <person name="Deng P."/>
            <person name="Jia W."/>
            <person name="Huang R."/>
            <person name="Zhang M."/>
            <person name="Sun Y."/>
            <person name="Hu J."/>
            <person name="Fu X."/>
            <person name="Schnable P.S."/>
            <person name="Li F."/>
            <person name="Zhang H."/>
            <person name="Feng B."/>
            <person name="Zhu X."/>
            <person name="Liu R."/>
            <person name="Schnable J.C."/>
            <person name="Zhu J.-K."/>
            <person name="Zhang H."/>
        </authorList>
    </citation>
    <scope>NUCLEOTIDE SEQUENCE [LARGE SCALE GENOMIC DNA]</scope>
</reference>
<comment type="caution">
    <text evidence="5">The sequence shown here is derived from an EMBL/GenBank/DDBJ whole genome shotgun (WGS) entry which is preliminary data.</text>
</comment>
<feature type="region of interest" description="Disordered" evidence="4">
    <location>
        <begin position="1"/>
        <end position="58"/>
    </location>
</feature>
<dbReference type="Pfam" id="PF00023">
    <property type="entry name" value="Ank"/>
    <property type="match status" value="1"/>
</dbReference>
<dbReference type="InterPro" id="IPR036770">
    <property type="entry name" value="Ankyrin_rpt-contain_sf"/>
</dbReference>
<evidence type="ECO:0000313" key="5">
    <source>
        <dbReference type="EMBL" id="RLM79670.1"/>
    </source>
</evidence>
<accession>A0A3L6QGU1</accession>
<feature type="compositionally biased region" description="Polar residues" evidence="4">
    <location>
        <begin position="22"/>
        <end position="34"/>
    </location>
</feature>
<gene>
    <name evidence="5" type="ORF">C2845_PM12G14520</name>
</gene>
<feature type="repeat" description="ANK" evidence="3">
    <location>
        <begin position="459"/>
        <end position="491"/>
    </location>
</feature>
<evidence type="ECO:0000256" key="4">
    <source>
        <dbReference type="SAM" id="MobiDB-lite"/>
    </source>
</evidence>
<protein>
    <submittedName>
        <fullName evidence="5">Uncharacterized protein</fullName>
    </submittedName>
</protein>
<dbReference type="PANTHER" id="PTHR24198">
    <property type="entry name" value="ANKYRIN REPEAT AND PROTEIN KINASE DOMAIN-CONTAINING PROTEIN"/>
    <property type="match status" value="1"/>
</dbReference>
<evidence type="ECO:0000256" key="3">
    <source>
        <dbReference type="PROSITE-ProRule" id="PRU00023"/>
    </source>
</evidence>
<dbReference type="SUPFAM" id="SSF48403">
    <property type="entry name" value="Ankyrin repeat"/>
    <property type="match status" value="3"/>
</dbReference>
<dbReference type="InterPro" id="IPR002110">
    <property type="entry name" value="Ankyrin_rpt"/>
</dbReference>
<feature type="repeat" description="ANK" evidence="3">
    <location>
        <begin position="632"/>
        <end position="664"/>
    </location>
</feature>
<keyword evidence="6" id="KW-1185">Reference proteome</keyword>
<dbReference type="Pfam" id="PF13637">
    <property type="entry name" value="Ank_4"/>
    <property type="match status" value="1"/>
</dbReference>
<dbReference type="STRING" id="4540.A0A3L6QGU1"/>
<dbReference type="EMBL" id="PQIB02000012">
    <property type="protein sequence ID" value="RLM79670.1"/>
    <property type="molecule type" value="Genomic_DNA"/>
</dbReference>
<dbReference type="AlphaFoldDB" id="A0A3L6QGU1"/>
<feature type="repeat" description="ANK" evidence="3">
    <location>
        <begin position="188"/>
        <end position="220"/>
    </location>
</feature>
<evidence type="ECO:0000256" key="2">
    <source>
        <dbReference type="ARBA" id="ARBA00023043"/>
    </source>
</evidence>
<dbReference type="PROSITE" id="PS50297">
    <property type="entry name" value="ANK_REP_REGION"/>
    <property type="match status" value="4"/>
</dbReference>
<feature type="repeat" description="ANK" evidence="3">
    <location>
        <begin position="563"/>
        <end position="595"/>
    </location>
</feature>
<dbReference type="OrthoDB" id="194358at2759"/>
<evidence type="ECO:0000256" key="1">
    <source>
        <dbReference type="ARBA" id="ARBA00022737"/>
    </source>
</evidence>
<dbReference type="Pfam" id="PF12796">
    <property type="entry name" value="Ank_2"/>
    <property type="match status" value="3"/>
</dbReference>
<dbReference type="Gene3D" id="1.25.40.20">
    <property type="entry name" value="Ankyrin repeat-containing domain"/>
    <property type="match status" value="5"/>
</dbReference>
<dbReference type="Proteomes" id="UP000275267">
    <property type="component" value="Unassembled WGS sequence"/>
</dbReference>